<dbReference type="SUPFAM" id="SSF88946">
    <property type="entry name" value="Sigma2 domain of RNA polymerase sigma factors"/>
    <property type="match status" value="1"/>
</dbReference>
<keyword evidence="2" id="KW-0805">Transcription regulation</keyword>
<dbReference type="InterPro" id="IPR013324">
    <property type="entry name" value="RNA_pol_sigma_r3/r4-like"/>
</dbReference>
<comment type="caution">
    <text evidence="8">The sequence shown here is derived from an EMBL/GenBank/DDBJ whole genome shotgun (WGS) entry which is preliminary data.</text>
</comment>
<proteinExistence type="inferred from homology"/>
<evidence type="ECO:0000256" key="2">
    <source>
        <dbReference type="ARBA" id="ARBA00023015"/>
    </source>
</evidence>
<dbReference type="PANTHER" id="PTHR43133:SF8">
    <property type="entry name" value="RNA POLYMERASE SIGMA FACTOR HI_1459-RELATED"/>
    <property type="match status" value="1"/>
</dbReference>
<dbReference type="EMBL" id="NVQR01000058">
    <property type="protein sequence ID" value="PCH61787.1"/>
    <property type="molecule type" value="Genomic_DNA"/>
</dbReference>
<protein>
    <recommendedName>
        <fullName evidence="10">RNA polymerase subunit sigma-70</fullName>
    </recommendedName>
</protein>
<organism evidence="8 9">
    <name type="scientific">SAR86 cluster bacterium</name>
    <dbReference type="NCBI Taxonomy" id="2030880"/>
    <lineage>
        <taxon>Bacteria</taxon>
        <taxon>Pseudomonadati</taxon>
        <taxon>Pseudomonadota</taxon>
        <taxon>Gammaproteobacteria</taxon>
        <taxon>SAR86 cluster</taxon>
    </lineage>
</organism>
<comment type="similarity">
    <text evidence="1">Belongs to the sigma-70 factor family. ECF subfamily.</text>
</comment>
<evidence type="ECO:0000313" key="9">
    <source>
        <dbReference type="Proteomes" id="UP000218172"/>
    </source>
</evidence>
<dbReference type="InterPro" id="IPR013325">
    <property type="entry name" value="RNA_pol_sigma_r2"/>
</dbReference>
<evidence type="ECO:0000256" key="3">
    <source>
        <dbReference type="ARBA" id="ARBA00023082"/>
    </source>
</evidence>
<sequence>MKILRGTEIANMNESTELKGVDSSKNPTSADIEVESSLIRRAKHGDNQAFCDLLRCHDKQVMQLILRFSGDLYIREDLYQEIFMACYKALPKFKGNSSFRTWLYRISLNRCISYMKKNQVVVQAEEIACAGNNLERSEQMQVIYQALSQLRGAQRISFHLFYIEQWNVHEIAQLMECSTGTVKSHLDRARKRIRLDSEVAKWQSKN</sequence>
<evidence type="ECO:0000256" key="4">
    <source>
        <dbReference type="ARBA" id="ARBA00023125"/>
    </source>
</evidence>
<accession>A0A2A4MPV6</accession>
<dbReference type="Pfam" id="PF04542">
    <property type="entry name" value="Sigma70_r2"/>
    <property type="match status" value="1"/>
</dbReference>
<dbReference type="InterPro" id="IPR013249">
    <property type="entry name" value="RNA_pol_sigma70_r4_t2"/>
</dbReference>
<evidence type="ECO:0008006" key="10">
    <source>
        <dbReference type="Google" id="ProtNLM"/>
    </source>
</evidence>
<keyword evidence="4" id="KW-0238">DNA-binding</keyword>
<feature type="domain" description="RNA polymerase sigma-70 region 2" evidence="6">
    <location>
        <begin position="53"/>
        <end position="119"/>
    </location>
</feature>
<dbReference type="InterPro" id="IPR036388">
    <property type="entry name" value="WH-like_DNA-bd_sf"/>
</dbReference>
<dbReference type="GO" id="GO:0003677">
    <property type="term" value="F:DNA binding"/>
    <property type="evidence" value="ECO:0007669"/>
    <property type="project" value="UniProtKB-KW"/>
</dbReference>
<evidence type="ECO:0000259" key="7">
    <source>
        <dbReference type="Pfam" id="PF08281"/>
    </source>
</evidence>
<keyword evidence="5" id="KW-0804">Transcription</keyword>
<evidence type="ECO:0000256" key="5">
    <source>
        <dbReference type="ARBA" id="ARBA00023163"/>
    </source>
</evidence>
<evidence type="ECO:0000313" key="8">
    <source>
        <dbReference type="EMBL" id="PCH61787.1"/>
    </source>
</evidence>
<name>A0A2A4MPV6_9GAMM</name>
<reference evidence="9" key="1">
    <citation type="submission" date="2017-08" db="EMBL/GenBank/DDBJ databases">
        <title>A dynamic microbial community with high functional redundancy inhabits the cold, oxic subseafloor aquifer.</title>
        <authorList>
            <person name="Tully B.J."/>
            <person name="Wheat C.G."/>
            <person name="Glazer B.T."/>
            <person name="Huber J.A."/>
        </authorList>
    </citation>
    <scope>NUCLEOTIDE SEQUENCE [LARGE SCALE GENOMIC DNA]</scope>
</reference>
<dbReference type="InterPro" id="IPR007627">
    <property type="entry name" value="RNA_pol_sigma70_r2"/>
</dbReference>
<dbReference type="Gene3D" id="1.10.10.10">
    <property type="entry name" value="Winged helix-like DNA-binding domain superfamily/Winged helix DNA-binding domain"/>
    <property type="match status" value="1"/>
</dbReference>
<dbReference type="Proteomes" id="UP000218172">
    <property type="component" value="Unassembled WGS sequence"/>
</dbReference>
<dbReference type="NCBIfam" id="TIGR02937">
    <property type="entry name" value="sigma70-ECF"/>
    <property type="match status" value="1"/>
</dbReference>
<dbReference type="InterPro" id="IPR039425">
    <property type="entry name" value="RNA_pol_sigma-70-like"/>
</dbReference>
<evidence type="ECO:0000259" key="6">
    <source>
        <dbReference type="Pfam" id="PF04542"/>
    </source>
</evidence>
<evidence type="ECO:0000256" key="1">
    <source>
        <dbReference type="ARBA" id="ARBA00010641"/>
    </source>
</evidence>
<gene>
    <name evidence="8" type="ORF">COC19_04200</name>
</gene>
<dbReference type="Gene3D" id="1.10.1740.10">
    <property type="match status" value="1"/>
</dbReference>
<keyword evidence="3" id="KW-0731">Sigma factor</keyword>
<dbReference type="PANTHER" id="PTHR43133">
    <property type="entry name" value="RNA POLYMERASE ECF-TYPE SIGMA FACTO"/>
    <property type="match status" value="1"/>
</dbReference>
<dbReference type="GO" id="GO:0016987">
    <property type="term" value="F:sigma factor activity"/>
    <property type="evidence" value="ECO:0007669"/>
    <property type="project" value="UniProtKB-KW"/>
</dbReference>
<feature type="domain" description="RNA polymerase sigma factor 70 region 4 type 2" evidence="7">
    <location>
        <begin position="141"/>
        <end position="193"/>
    </location>
</feature>
<dbReference type="Pfam" id="PF08281">
    <property type="entry name" value="Sigma70_r4_2"/>
    <property type="match status" value="1"/>
</dbReference>
<dbReference type="AlphaFoldDB" id="A0A2A4MPV6"/>
<dbReference type="InterPro" id="IPR014284">
    <property type="entry name" value="RNA_pol_sigma-70_dom"/>
</dbReference>
<dbReference type="GO" id="GO:0006352">
    <property type="term" value="P:DNA-templated transcription initiation"/>
    <property type="evidence" value="ECO:0007669"/>
    <property type="project" value="InterPro"/>
</dbReference>
<dbReference type="SUPFAM" id="SSF88659">
    <property type="entry name" value="Sigma3 and sigma4 domains of RNA polymerase sigma factors"/>
    <property type="match status" value="1"/>
</dbReference>